<dbReference type="Pfam" id="PF13233">
    <property type="entry name" value="Complex1_LYR_2"/>
    <property type="match status" value="1"/>
</dbReference>
<sequence>MNHIFFKKICIVMTNTLLSTYRQLLKEINKQFTSQNNNQYWKQQLIEAFRKNKDITNIEVSQRLNQDAQDVLSFLRSNRRHNELLASYNPTHGQSEEKRVELTANRVGLKVPGSDV</sequence>
<dbReference type="STRING" id="44941.A0A397U3C7"/>
<dbReference type="PANTHER" id="PTHR28015:SF1">
    <property type="entry name" value="ATP SYNTHASE ASSEMBLY FACTOR FMC1, MITOCHONDRIAL"/>
    <property type="match status" value="1"/>
</dbReference>
<dbReference type="GO" id="GO:0005759">
    <property type="term" value="C:mitochondrial matrix"/>
    <property type="evidence" value="ECO:0007669"/>
    <property type="project" value="TreeGrafter"/>
</dbReference>
<evidence type="ECO:0008006" key="3">
    <source>
        <dbReference type="Google" id="ProtNLM"/>
    </source>
</evidence>
<evidence type="ECO:0000313" key="2">
    <source>
        <dbReference type="Proteomes" id="UP000266673"/>
    </source>
</evidence>
<dbReference type="Proteomes" id="UP000266673">
    <property type="component" value="Unassembled WGS sequence"/>
</dbReference>
<dbReference type="InterPro" id="IPR039196">
    <property type="entry name" value="Fmc1"/>
</dbReference>
<proteinExistence type="predicted"/>
<dbReference type="EMBL" id="QKWP01002876">
    <property type="protein sequence ID" value="RIB01933.1"/>
    <property type="molecule type" value="Genomic_DNA"/>
</dbReference>
<reference evidence="1 2" key="1">
    <citation type="submission" date="2018-06" db="EMBL/GenBank/DDBJ databases">
        <title>Comparative genomics reveals the genomic features of Rhizophagus irregularis, R. cerebriforme, R. diaphanum and Gigaspora rosea, and their symbiotic lifestyle signature.</title>
        <authorList>
            <person name="Morin E."/>
            <person name="San Clemente H."/>
            <person name="Chen E.C.H."/>
            <person name="De La Providencia I."/>
            <person name="Hainaut M."/>
            <person name="Kuo A."/>
            <person name="Kohler A."/>
            <person name="Murat C."/>
            <person name="Tang N."/>
            <person name="Roy S."/>
            <person name="Loubradou J."/>
            <person name="Henrissat B."/>
            <person name="Grigoriev I.V."/>
            <person name="Corradi N."/>
            <person name="Roux C."/>
            <person name="Martin F.M."/>
        </authorList>
    </citation>
    <scope>NUCLEOTIDE SEQUENCE [LARGE SCALE GENOMIC DNA]</scope>
    <source>
        <strain evidence="1 2">DAOM 194757</strain>
    </source>
</reference>
<gene>
    <name evidence="1" type="ORF">C2G38_932405</name>
</gene>
<dbReference type="OrthoDB" id="15893at2759"/>
<dbReference type="AlphaFoldDB" id="A0A397U3C7"/>
<comment type="caution">
    <text evidence="1">The sequence shown here is derived from an EMBL/GenBank/DDBJ whole genome shotgun (WGS) entry which is preliminary data.</text>
</comment>
<accession>A0A397U3C7</accession>
<dbReference type="PANTHER" id="PTHR28015">
    <property type="entry name" value="ATP SYNTHASE ASSEMBLY FACTOR FMC1, MITOCHONDRIAL"/>
    <property type="match status" value="1"/>
</dbReference>
<keyword evidence="2" id="KW-1185">Reference proteome</keyword>
<protein>
    <recommendedName>
        <fullName evidence="3">Mitochondrial zinc maintenance protein 1, mitochondrial</fullName>
    </recommendedName>
</protein>
<organism evidence="1 2">
    <name type="scientific">Gigaspora rosea</name>
    <dbReference type="NCBI Taxonomy" id="44941"/>
    <lineage>
        <taxon>Eukaryota</taxon>
        <taxon>Fungi</taxon>
        <taxon>Fungi incertae sedis</taxon>
        <taxon>Mucoromycota</taxon>
        <taxon>Glomeromycotina</taxon>
        <taxon>Glomeromycetes</taxon>
        <taxon>Diversisporales</taxon>
        <taxon>Gigasporaceae</taxon>
        <taxon>Gigaspora</taxon>
    </lineage>
</organism>
<evidence type="ECO:0000313" key="1">
    <source>
        <dbReference type="EMBL" id="RIB01933.1"/>
    </source>
</evidence>
<dbReference type="GO" id="GO:0033615">
    <property type="term" value="P:mitochondrial proton-transporting ATP synthase complex assembly"/>
    <property type="evidence" value="ECO:0007669"/>
    <property type="project" value="InterPro"/>
</dbReference>
<name>A0A397U3C7_9GLOM</name>